<sequence length="110" mass="12542">MKCIINLFDIVEDNNRGRKLIFIVFLLMNVIFKLQQYIKLTVSGIEEDSEIRIDGRLIGQPHTHTFPARTDDNFSQGAGQSRQRKLCIAIDVAAFLSTLTAPHRCSYTSR</sequence>
<dbReference type="EMBL" id="BPLR01001143">
    <property type="protein sequence ID" value="GIZ00276.1"/>
    <property type="molecule type" value="Genomic_DNA"/>
</dbReference>
<evidence type="ECO:0000313" key="3">
    <source>
        <dbReference type="Proteomes" id="UP001054945"/>
    </source>
</evidence>
<keyword evidence="3" id="KW-1185">Reference proteome</keyword>
<evidence type="ECO:0000256" key="1">
    <source>
        <dbReference type="SAM" id="Phobius"/>
    </source>
</evidence>
<comment type="caution">
    <text evidence="2">The sequence shown here is derived from an EMBL/GenBank/DDBJ whole genome shotgun (WGS) entry which is preliminary data.</text>
</comment>
<protein>
    <submittedName>
        <fullName evidence="2">Uncharacterized protein</fullName>
    </submittedName>
</protein>
<accession>A0AAV4Y2Q0</accession>
<reference evidence="2 3" key="1">
    <citation type="submission" date="2021-06" db="EMBL/GenBank/DDBJ databases">
        <title>Caerostris extrusa draft genome.</title>
        <authorList>
            <person name="Kono N."/>
            <person name="Arakawa K."/>
        </authorList>
    </citation>
    <scope>NUCLEOTIDE SEQUENCE [LARGE SCALE GENOMIC DNA]</scope>
</reference>
<gene>
    <name evidence="2" type="ORF">CEXT_649311</name>
</gene>
<keyword evidence="1" id="KW-1133">Transmembrane helix</keyword>
<name>A0AAV4Y2Q0_CAEEX</name>
<proteinExistence type="predicted"/>
<evidence type="ECO:0000313" key="2">
    <source>
        <dbReference type="EMBL" id="GIZ00276.1"/>
    </source>
</evidence>
<keyword evidence="1" id="KW-0812">Transmembrane</keyword>
<keyword evidence="1" id="KW-0472">Membrane</keyword>
<dbReference type="AlphaFoldDB" id="A0AAV4Y2Q0"/>
<dbReference type="Proteomes" id="UP001054945">
    <property type="component" value="Unassembled WGS sequence"/>
</dbReference>
<organism evidence="2 3">
    <name type="scientific">Caerostris extrusa</name>
    <name type="common">Bark spider</name>
    <name type="synonym">Caerostris bankana</name>
    <dbReference type="NCBI Taxonomy" id="172846"/>
    <lineage>
        <taxon>Eukaryota</taxon>
        <taxon>Metazoa</taxon>
        <taxon>Ecdysozoa</taxon>
        <taxon>Arthropoda</taxon>
        <taxon>Chelicerata</taxon>
        <taxon>Arachnida</taxon>
        <taxon>Araneae</taxon>
        <taxon>Araneomorphae</taxon>
        <taxon>Entelegynae</taxon>
        <taxon>Araneoidea</taxon>
        <taxon>Araneidae</taxon>
        <taxon>Caerostris</taxon>
    </lineage>
</organism>
<feature type="transmembrane region" description="Helical" evidence="1">
    <location>
        <begin position="20"/>
        <end position="38"/>
    </location>
</feature>